<name>A0A414AP69_9FIRM</name>
<protein>
    <submittedName>
        <fullName evidence="1">Uncharacterized protein</fullName>
    </submittedName>
</protein>
<comment type="caution">
    <text evidence="1">The sequence shown here is derived from an EMBL/GenBank/DDBJ whole genome shotgun (WGS) entry which is preliminary data.</text>
</comment>
<gene>
    <name evidence="1" type="ORF">DW839_23800</name>
</gene>
<proteinExistence type="predicted"/>
<dbReference type="EMBL" id="QSHZ01000031">
    <property type="protein sequence ID" value="RHC51871.1"/>
    <property type="molecule type" value="Genomic_DNA"/>
</dbReference>
<dbReference type="AlphaFoldDB" id="A0A414AP69"/>
<dbReference type="InterPro" id="IPR046078">
    <property type="entry name" value="DUF6096"/>
</dbReference>
<dbReference type="Proteomes" id="UP000283975">
    <property type="component" value="Unassembled WGS sequence"/>
</dbReference>
<accession>A0A414AP69</accession>
<dbReference type="Pfam" id="PF19591">
    <property type="entry name" value="DUF6096"/>
    <property type="match status" value="1"/>
</dbReference>
<evidence type="ECO:0000313" key="2">
    <source>
        <dbReference type="Proteomes" id="UP000283975"/>
    </source>
</evidence>
<evidence type="ECO:0000313" key="1">
    <source>
        <dbReference type="EMBL" id="RHC51871.1"/>
    </source>
</evidence>
<sequence>MGQFGMDEENEAEKKVETVEELKKRRKAFAYWTVGGEDYKLKLTTQQICKLEEKFRCNLVTLIMQSGGLPQLGIMLTVIQAAMTPWKHGVKYKDVQALYDQYADEGGTQMDLMVDVIMEIMLVSGFFTENQRESVMDKREDLKDEM</sequence>
<organism evidence="1 2">
    <name type="scientific">Enterocloster bolteae</name>
    <dbReference type="NCBI Taxonomy" id="208479"/>
    <lineage>
        <taxon>Bacteria</taxon>
        <taxon>Bacillati</taxon>
        <taxon>Bacillota</taxon>
        <taxon>Clostridia</taxon>
        <taxon>Lachnospirales</taxon>
        <taxon>Lachnospiraceae</taxon>
        <taxon>Enterocloster</taxon>
    </lineage>
</organism>
<dbReference type="RefSeq" id="WP_119205646.1">
    <property type="nucleotide sequence ID" value="NZ_JADMVR010000037.1"/>
</dbReference>
<reference evidence="1 2" key="1">
    <citation type="submission" date="2018-08" db="EMBL/GenBank/DDBJ databases">
        <title>A genome reference for cultivated species of the human gut microbiota.</title>
        <authorList>
            <person name="Zou Y."/>
            <person name="Xue W."/>
            <person name="Luo G."/>
        </authorList>
    </citation>
    <scope>NUCLEOTIDE SEQUENCE [LARGE SCALE GENOMIC DNA]</scope>
    <source>
        <strain evidence="1 2">AM35-14</strain>
    </source>
</reference>